<comment type="caution">
    <text evidence="3">The sequence shown here is derived from an EMBL/GenBank/DDBJ whole genome shotgun (WGS) entry which is preliminary data.</text>
</comment>
<dbReference type="InterPro" id="IPR013320">
    <property type="entry name" value="ConA-like_dom_sf"/>
</dbReference>
<name>A0AAD9HBA8_9PEZI</name>
<accession>A0AAD9HBA8</accession>
<dbReference type="PROSITE" id="PS51762">
    <property type="entry name" value="GH16_2"/>
    <property type="match status" value="1"/>
</dbReference>
<protein>
    <submittedName>
        <fullName evidence="3">Beta-glucanase</fullName>
    </submittedName>
</protein>
<evidence type="ECO:0000313" key="4">
    <source>
        <dbReference type="Proteomes" id="UP001232148"/>
    </source>
</evidence>
<evidence type="ECO:0000259" key="2">
    <source>
        <dbReference type="PROSITE" id="PS51762"/>
    </source>
</evidence>
<dbReference type="EMBL" id="MU842955">
    <property type="protein sequence ID" value="KAK2024772.1"/>
    <property type="molecule type" value="Genomic_DNA"/>
</dbReference>
<dbReference type="Pfam" id="PF26113">
    <property type="entry name" value="GH16_XgeA"/>
    <property type="match status" value="1"/>
</dbReference>
<dbReference type="CDD" id="cd02182">
    <property type="entry name" value="GH16_Strep_laminarinase_like"/>
    <property type="match status" value="1"/>
</dbReference>
<dbReference type="PANTHER" id="PTHR10963:SF60">
    <property type="entry name" value="GRAM-NEGATIVE BACTERIA-BINDING PROTEIN 1-RELATED"/>
    <property type="match status" value="1"/>
</dbReference>
<feature type="signal peptide" evidence="1">
    <location>
        <begin position="1"/>
        <end position="19"/>
    </location>
</feature>
<dbReference type="GO" id="GO:0005975">
    <property type="term" value="P:carbohydrate metabolic process"/>
    <property type="evidence" value="ECO:0007669"/>
    <property type="project" value="InterPro"/>
</dbReference>
<proteinExistence type="predicted"/>
<evidence type="ECO:0000313" key="3">
    <source>
        <dbReference type="EMBL" id="KAK2024772.1"/>
    </source>
</evidence>
<feature type="domain" description="GH16" evidence="2">
    <location>
        <begin position="30"/>
        <end position="296"/>
    </location>
</feature>
<dbReference type="Proteomes" id="UP001232148">
    <property type="component" value="Unassembled WGS sequence"/>
</dbReference>
<gene>
    <name evidence="3" type="ORF">LX32DRAFT_685651</name>
</gene>
<dbReference type="SUPFAM" id="SSF49899">
    <property type="entry name" value="Concanavalin A-like lectins/glucanases"/>
    <property type="match status" value="1"/>
</dbReference>
<dbReference type="AlphaFoldDB" id="A0AAD9HBA8"/>
<dbReference type="InterPro" id="IPR000757">
    <property type="entry name" value="Beta-glucanase-like"/>
</dbReference>
<dbReference type="GO" id="GO:0004553">
    <property type="term" value="F:hydrolase activity, hydrolyzing O-glycosyl compounds"/>
    <property type="evidence" value="ECO:0007669"/>
    <property type="project" value="InterPro"/>
</dbReference>
<reference evidence="3" key="1">
    <citation type="submission" date="2021-06" db="EMBL/GenBank/DDBJ databases">
        <title>Comparative genomics, transcriptomics and evolutionary studies reveal genomic signatures of adaptation to plant cell wall in hemibiotrophic fungi.</title>
        <authorList>
            <consortium name="DOE Joint Genome Institute"/>
            <person name="Baroncelli R."/>
            <person name="Diaz J.F."/>
            <person name="Benocci T."/>
            <person name="Peng M."/>
            <person name="Battaglia E."/>
            <person name="Haridas S."/>
            <person name="Andreopoulos W."/>
            <person name="Labutti K."/>
            <person name="Pangilinan J."/>
            <person name="Floch G.L."/>
            <person name="Makela M.R."/>
            <person name="Henrissat B."/>
            <person name="Grigoriev I.V."/>
            <person name="Crouch J.A."/>
            <person name="De Vries R.P."/>
            <person name="Sukno S.A."/>
            <person name="Thon M.R."/>
        </authorList>
    </citation>
    <scope>NUCLEOTIDE SEQUENCE</scope>
    <source>
        <strain evidence="3">MAFF235873</strain>
    </source>
</reference>
<evidence type="ECO:0000256" key="1">
    <source>
        <dbReference type="SAM" id="SignalP"/>
    </source>
</evidence>
<feature type="chain" id="PRO_5041979589" evidence="1">
    <location>
        <begin position="20"/>
        <end position="296"/>
    </location>
</feature>
<sequence>MGFVKTAKALAIALPAVSATAIPAISGYTLTWGEDFTGAAGTLPNASNWIFTTGTSYPGGAAQFGTGEIETYTNDVANVQLSGEGRLEITAIKDSAGAWTSARLETQRTDFAAAAGGKMRIQAALSLPDVATNGVGYWPAFWALGTSFRGNYNNWPACGELDVMENINAISEAWGTMHCDVNPGGACNENNGLSGNLTCAGSKCQGNFHIYAVEVDRSTSPESVNWYLDDVLYWTVKETDLPAGIWTQTAHVPYFLVLNLAIGGSFPDKVYGSTTPIADTVSGGVFGAEWVAVYHT</sequence>
<dbReference type="PANTHER" id="PTHR10963">
    <property type="entry name" value="GLYCOSYL HYDROLASE-RELATED"/>
    <property type="match status" value="1"/>
</dbReference>
<keyword evidence="4" id="KW-1185">Reference proteome</keyword>
<keyword evidence="1" id="KW-0732">Signal</keyword>
<dbReference type="InterPro" id="IPR050546">
    <property type="entry name" value="Glycosyl_Hydrlase_16"/>
</dbReference>
<organism evidence="3 4">
    <name type="scientific">Colletotrichum zoysiae</name>
    <dbReference type="NCBI Taxonomy" id="1216348"/>
    <lineage>
        <taxon>Eukaryota</taxon>
        <taxon>Fungi</taxon>
        <taxon>Dikarya</taxon>
        <taxon>Ascomycota</taxon>
        <taxon>Pezizomycotina</taxon>
        <taxon>Sordariomycetes</taxon>
        <taxon>Hypocreomycetidae</taxon>
        <taxon>Glomerellales</taxon>
        <taxon>Glomerellaceae</taxon>
        <taxon>Colletotrichum</taxon>
        <taxon>Colletotrichum graminicola species complex</taxon>
    </lineage>
</organism>
<dbReference type="Gene3D" id="2.60.120.200">
    <property type="match status" value="1"/>
</dbReference>